<evidence type="ECO:0000313" key="2">
    <source>
        <dbReference type="EMBL" id="KAG9455191.1"/>
    </source>
</evidence>
<reference evidence="2 3" key="1">
    <citation type="submission" date="2021-07" db="EMBL/GenBank/DDBJ databases">
        <title>The Aristolochia fimbriata genome: insights into angiosperm evolution, floral development and chemical biosynthesis.</title>
        <authorList>
            <person name="Jiao Y."/>
        </authorList>
    </citation>
    <scope>NUCLEOTIDE SEQUENCE [LARGE SCALE GENOMIC DNA]</scope>
    <source>
        <strain evidence="2">IBCAS-2021</strain>
        <tissue evidence="2">Leaf</tissue>
    </source>
</reference>
<name>A0AAV7F5S5_ARIFI</name>
<dbReference type="EMBL" id="JAINDJ010000003">
    <property type="protein sequence ID" value="KAG9455191.1"/>
    <property type="molecule type" value="Genomic_DNA"/>
</dbReference>
<accession>A0AAV7F5S5</accession>
<evidence type="ECO:0000313" key="3">
    <source>
        <dbReference type="Proteomes" id="UP000825729"/>
    </source>
</evidence>
<organism evidence="2 3">
    <name type="scientific">Aristolochia fimbriata</name>
    <name type="common">White veined hardy Dutchman's pipe vine</name>
    <dbReference type="NCBI Taxonomy" id="158543"/>
    <lineage>
        <taxon>Eukaryota</taxon>
        <taxon>Viridiplantae</taxon>
        <taxon>Streptophyta</taxon>
        <taxon>Embryophyta</taxon>
        <taxon>Tracheophyta</taxon>
        <taxon>Spermatophyta</taxon>
        <taxon>Magnoliopsida</taxon>
        <taxon>Magnoliidae</taxon>
        <taxon>Piperales</taxon>
        <taxon>Aristolochiaceae</taxon>
        <taxon>Aristolochia</taxon>
    </lineage>
</organism>
<feature type="compositionally biased region" description="Low complexity" evidence="1">
    <location>
        <begin position="105"/>
        <end position="114"/>
    </location>
</feature>
<proteinExistence type="predicted"/>
<feature type="region of interest" description="Disordered" evidence="1">
    <location>
        <begin position="96"/>
        <end position="125"/>
    </location>
</feature>
<evidence type="ECO:0008006" key="4">
    <source>
        <dbReference type="Google" id="ProtNLM"/>
    </source>
</evidence>
<protein>
    <recommendedName>
        <fullName evidence="4">Ycf15</fullName>
    </recommendedName>
</protein>
<sequence>MMRVPREKREAPSPKRKFQKKYQDWYYLHQIRLMKQRLRQLDPPFAYWIEATNRIPEDLDPRPLEKWKLGLWLQLHEGHVSPHAIHIGMDKIWGPSPGPVDGRITTTSATTSSSDLPRQVVPSWS</sequence>
<keyword evidence="3" id="KW-1185">Reference proteome</keyword>
<dbReference type="AlphaFoldDB" id="A0AAV7F5S5"/>
<dbReference type="Proteomes" id="UP000825729">
    <property type="component" value="Unassembled WGS sequence"/>
</dbReference>
<comment type="caution">
    <text evidence="2">The sequence shown here is derived from an EMBL/GenBank/DDBJ whole genome shotgun (WGS) entry which is preliminary data.</text>
</comment>
<gene>
    <name evidence="2" type="ORF">H6P81_008095</name>
</gene>
<evidence type="ECO:0000256" key="1">
    <source>
        <dbReference type="SAM" id="MobiDB-lite"/>
    </source>
</evidence>